<accession>A0A3P7TGK1</accession>
<organism evidence="2 3">
    <name type="scientific">Heligmosomoides polygyrus</name>
    <name type="common">Parasitic roundworm</name>
    <dbReference type="NCBI Taxonomy" id="6339"/>
    <lineage>
        <taxon>Eukaryota</taxon>
        <taxon>Metazoa</taxon>
        <taxon>Ecdysozoa</taxon>
        <taxon>Nematoda</taxon>
        <taxon>Chromadorea</taxon>
        <taxon>Rhabditida</taxon>
        <taxon>Rhabditina</taxon>
        <taxon>Rhabditomorpha</taxon>
        <taxon>Strongyloidea</taxon>
        <taxon>Heligmosomidae</taxon>
        <taxon>Heligmosomoides</taxon>
    </lineage>
</organism>
<protein>
    <submittedName>
        <fullName evidence="3">DUF1618 domain-containing protein</fullName>
    </submittedName>
</protein>
<dbReference type="Proteomes" id="UP000050761">
    <property type="component" value="Unassembled WGS sequence"/>
</dbReference>
<dbReference type="EMBL" id="UZAH01001917">
    <property type="protein sequence ID" value="VDO20406.1"/>
    <property type="molecule type" value="Genomic_DNA"/>
</dbReference>
<evidence type="ECO:0000313" key="1">
    <source>
        <dbReference type="EMBL" id="VDO20406.1"/>
    </source>
</evidence>
<dbReference type="AlphaFoldDB" id="A0A183F647"/>
<reference evidence="1 2" key="1">
    <citation type="submission" date="2018-11" db="EMBL/GenBank/DDBJ databases">
        <authorList>
            <consortium name="Pathogen Informatics"/>
        </authorList>
    </citation>
    <scope>NUCLEOTIDE SEQUENCE [LARGE SCALE GENOMIC DNA]</scope>
</reference>
<reference evidence="3" key="2">
    <citation type="submission" date="2019-09" db="UniProtKB">
        <authorList>
            <consortium name="WormBaseParasite"/>
        </authorList>
    </citation>
    <scope>IDENTIFICATION</scope>
</reference>
<keyword evidence="2" id="KW-1185">Reference proteome</keyword>
<proteinExistence type="predicted"/>
<sequence>MRMARPKFRIEDEWDVIDPMNFPLSTCQCSQQLVVRDLLVNVPQPAAHERIECVLDAARVLAVWWGPGSIALKGQRIVDRNYLALSTKAMGVAYAFFKARMAVGCDACGGIRLRDRTSAGMGLRRSHVGVAYAFFKARMAVGCDACGGIRLRDRTSAGMGLRRSHANYGRRTQQSDRYRTGVLDASEALPLWSKNMFYYRSFFDLRRKNTKLFADEVGRVVLALPPKEPEDPYSWITFVGAVDLWMSCGAHVWLVNGPRSTED</sequence>
<accession>A0A183F647</accession>
<evidence type="ECO:0000313" key="3">
    <source>
        <dbReference type="WBParaSite" id="HPBE_0000163901-mRNA-1"/>
    </source>
</evidence>
<gene>
    <name evidence="1" type="ORF">HPBE_LOCUS1640</name>
</gene>
<evidence type="ECO:0000313" key="2">
    <source>
        <dbReference type="Proteomes" id="UP000050761"/>
    </source>
</evidence>
<name>A0A183F647_HELPZ</name>
<dbReference type="WBParaSite" id="HPBE_0000163901-mRNA-1">
    <property type="protein sequence ID" value="HPBE_0000163901-mRNA-1"/>
    <property type="gene ID" value="HPBE_0000163901"/>
</dbReference>